<dbReference type="SMART" id="SM00382">
    <property type="entry name" value="AAA"/>
    <property type="match status" value="1"/>
</dbReference>
<dbReference type="GO" id="GO:0015658">
    <property type="term" value="F:branched-chain amino acid transmembrane transporter activity"/>
    <property type="evidence" value="ECO:0007669"/>
    <property type="project" value="TreeGrafter"/>
</dbReference>
<comment type="similarity">
    <text evidence="1">Belongs to the ABC transporter superfamily.</text>
</comment>
<dbReference type="GO" id="GO:0005524">
    <property type="term" value="F:ATP binding"/>
    <property type="evidence" value="ECO:0007669"/>
    <property type="project" value="UniProtKB-KW"/>
</dbReference>
<gene>
    <name evidence="6" type="ORF">ENP47_08725</name>
</gene>
<evidence type="ECO:0000256" key="2">
    <source>
        <dbReference type="ARBA" id="ARBA00022448"/>
    </source>
</evidence>
<dbReference type="AlphaFoldDB" id="A0A7C1JV97"/>
<keyword evidence="5" id="KW-0029">Amino-acid transport</keyword>
<dbReference type="InterPro" id="IPR017871">
    <property type="entry name" value="ABC_transporter-like_CS"/>
</dbReference>
<dbReference type="InterPro" id="IPR003593">
    <property type="entry name" value="AAA+_ATPase"/>
</dbReference>
<dbReference type="EMBL" id="DSJL01000011">
    <property type="protein sequence ID" value="HEF65665.1"/>
    <property type="molecule type" value="Genomic_DNA"/>
</dbReference>
<evidence type="ECO:0000256" key="1">
    <source>
        <dbReference type="ARBA" id="ARBA00005417"/>
    </source>
</evidence>
<evidence type="ECO:0000256" key="3">
    <source>
        <dbReference type="ARBA" id="ARBA00022741"/>
    </source>
</evidence>
<evidence type="ECO:0000256" key="4">
    <source>
        <dbReference type="ARBA" id="ARBA00022840"/>
    </source>
</evidence>
<dbReference type="InterPro" id="IPR003439">
    <property type="entry name" value="ABC_transporter-like_ATP-bd"/>
</dbReference>
<sequence>MLELRDVYGGYGEGFVLNGLSLTVEEGQVVGLLGRNGAGKTTTMRAIMGLLPRLAGEIRLRGESLIGLPPYVISSKGLALVPQGRRIFPSLTVTENLLLGARPPRPDQRVRWTVEEIYRLFPILKERGKIRGTLLSGGEQQMLTIARSLMTQPLVLLCDEPSEGLAPVMVQRVGEILQRLKQAGLSILLAEQNLDLALSVIDVAYIIEEGRVIWHGSAQELLANRDLQETYLGLRVEV</sequence>
<evidence type="ECO:0000256" key="5">
    <source>
        <dbReference type="ARBA" id="ARBA00022970"/>
    </source>
</evidence>
<accession>A0A7C1JV97</accession>
<dbReference type="Pfam" id="PF00005">
    <property type="entry name" value="ABC_tran"/>
    <property type="match status" value="1"/>
</dbReference>
<dbReference type="SUPFAM" id="SSF52540">
    <property type="entry name" value="P-loop containing nucleoside triphosphate hydrolases"/>
    <property type="match status" value="1"/>
</dbReference>
<dbReference type="PROSITE" id="PS00211">
    <property type="entry name" value="ABC_TRANSPORTER_1"/>
    <property type="match status" value="1"/>
</dbReference>
<dbReference type="CDD" id="cd03224">
    <property type="entry name" value="ABC_TM1139_LivF_branched"/>
    <property type="match status" value="1"/>
</dbReference>
<dbReference type="InterPro" id="IPR052156">
    <property type="entry name" value="BCAA_Transport_ATP-bd_LivF"/>
</dbReference>
<dbReference type="InterPro" id="IPR027417">
    <property type="entry name" value="P-loop_NTPase"/>
</dbReference>
<keyword evidence="2" id="KW-0813">Transport</keyword>
<reference evidence="6" key="1">
    <citation type="journal article" date="2020" name="mSystems">
        <title>Genome- and Community-Level Interaction Insights into Carbon Utilization and Element Cycling Functions of Hydrothermarchaeota in Hydrothermal Sediment.</title>
        <authorList>
            <person name="Zhou Z."/>
            <person name="Liu Y."/>
            <person name="Xu W."/>
            <person name="Pan J."/>
            <person name="Luo Z.H."/>
            <person name="Li M."/>
        </authorList>
    </citation>
    <scope>NUCLEOTIDE SEQUENCE [LARGE SCALE GENOMIC DNA]</scope>
    <source>
        <strain evidence="6">SpSt-222</strain>
    </source>
</reference>
<dbReference type="PANTHER" id="PTHR43820">
    <property type="entry name" value="HIGH-AFFINITY BRANCHED-CHAIN AMINO ACID TRANSPORT ATP-BINDING PROTEIN LIVF"/>
    <property type="match status" value="1"/>
</dbReference>
<comment type="caution">
    <text evidence="6">The sequence shown here is derived from an EMBL/GenBank/DDBJ whole genome shotgun (WGS) entry which is preliminary data.</text>
</comment>
<keyword evidence="4 6" id="KW-0067">ATP-binding</keyword>
<dbReference type="PANTHER" id="PTHR43820:SF4">
    <property type="entry name" value="HIGH-AFFINITY BRANCHED-CHAIN AMINO ACID TRANSPORT ATP-BINDING PROTEIN LIVF"/>
    <property type="match status" value="1"/>
</dbReference>
<organism evidence="6">
    <name type="scientific">Thermomicrobium roseum</name>
    <dbReference type="NCBI Taxonomy" id="500"/>
    <lineage>
        <taxon>Bacteria</taxon>
        <taxon>Pseudomonadati</taxon>
        <taxon>Thermomicrobiota</taxon>
        <taxon>Thermomicrobia</taxon>
        <taxon>Thermomicrobiales</taxon>
        <taxon>Thermomicrobiaceae</taxon>
        <taxon>Thermomicrobium</taxon>
    </lineage>
</organism>
<dbReference type="GO" id="GO:0015807">
    <property type="term" value="P:L-amino acid transport"/>
    <property type="evidence" value="ECO:0007669"/>
    <property type="project" value="TreeGrafter"/>
</dbReference>
<evidence type="ECO:0000313" key="6">
    <source>
        <dbReference type="EMBL" id="HEF65665.1"/>
    </source>
</evidence>
<dbReference type="PROSITE" id="PS50893">
    <property type="entry name" value="ABC_TRANSPORTER_2"/>
    <property type="match status" value="1"/>
</dbReference>
<protein>
    <submittedName>
        <fullName evidence="6">ABC transporter ATP-binding protein</fullName>
    </submittedName>
</protein>
<proteinExistence type="inferred from homology"/>
<keyword evidence="3" id="KW-0547">Nucleotide-binding</keyword>
<dbReference type="Gene3D" id="3.40.50.300">
    <property type="entry name" value="P-loop containing nucleotide triphosphate hydrolases"/>
    <property type="match status" value="1"/>
</dbReference>
<dbReference type="GO" id="GO:0016887">
    <property type="term" value="F:ATP hydrolysis activity"/>
    <property type="evidence" value="ECO:0007669"/>
    <property type="project" value="InterPro"/>
</dbReference>
<name>A0A7C1JV97_THERO</name>